<feature type="domain" description="Lipoprotein LpqB N-terminal" evidence="2">
    <location>
        <begin position="60"/>
        <end position="185"/>
    </location>
</feature>
<dbReference type="RefSeq" id="WP_239676006.1">
    <property type="nucleotide sequence ID" value="NZ_CP070499.1"/>
</dbReference>
<dbReference type="EMBL" id="CP070499">
    <property type="protein sequence ID" value="QSB13894.1"/>
    <property type="molecule type" value="Genomic_DNA"/>
</dbReference>
<gene>
    <name evidence="3" type="ORF">JQS43_20435</name>
</gene>
<dbReference type="AlphaFoldDB" id="A0A895Y846"/>
<reference evidence="3" key="1">
    <citation type="submission" date="2021-02" db="EMBL/GenBank/DDBJ databases">
        <title>Natrosporangium hydrolyticum gen. nov., sp. nov, a haloalkaliphilic actinobacterium from a soda solonchak soil.</title>
        <authorList>
            <person name="Sorokin D.Y."/>
            <person name="Khijniak T.V."/>
            <person name="Zakharycheva A.P."/>
            <person name="Boueva O.V."/>
            <person name="Ariskina E.V."/>
            <person name="Hahnke R.L."/>
            <person name="Bunk B."/>
            <person name="Sproer C."/>
            <person name="Schumann P."/>
            <person name="Evtushenko L.I."/>
            <person name="Kublanov I.V."/>
        </authorList>
    </citation>
    <scope>NUCLEOTIDE SEQUENCE</scope>
    <source>
        <strain evidence="3">DSM 106523</strain>
    </source>
</reference>
<sequence>MTRRARLAAGLVGLVGALVMLVTGCGVPTSTDVQYVRPGPAAGSTSPGDGNPPPHADEADTPRDQVDNFLQAAAGSAATAPDRVREYIRAEERDGWRPEEGIRVIRLLQEPFITDEVGGGWLVELSAQLVGELDPQGFLDPPTVTEPVTYQFRVTTEGSVEGEAGGQGLRLRVTDPPPYLLLQDTALANEDYYYPNPIYFWDTDGDQLVPDLRWLPLAGEPAEQHPWTVVQWLLTGPAPGLTRLESLPAGTNHIGTPYWEDDRLVVNFNAAAVDGQEVDDLATQLARSLLQLRGGDPELELRIEDRVQHARVRAQVPPADPTRFVLLDGAVRAYSSDRARQPAVLTDEVNFGVQAAALTAGGDLAALVRGAGEGQQRVTVLESSGDDAPRETDTGLVAGEFGQPVWVGAGDAATGLVAADGELHRFTVTGESTVVAISGLAGPITAVALAPEQRRLALVAGDQLYVAQLRVDAESVTVQAARRLPTTVTQLAGVAFTHENQLVVAGETDGRVGLHRLSADGAVEEPLHDLSNATVTALVAHPAADATAVPRLMYEANGQAYTFAGVPSLIRPVDLLDAPDEPDSPPRAPFFLG</sequence>
<dbReference type="Pfam" id="PF25976">
    <property type="entry name" value="LpqB_N"/>
    <property type="match status" value="1"/>
</dbReference>
<proteinExistence type="predicted"/>
<name>A0A895Y846_9ACTN</name>
<protein>
    <submittedName>
        <fullName evidence="3">GerMN domain-containing protein</fullName>
    </submittedName>
</protein>
<accession>A0A895Y846</accession>
<evidence type="ECO:0000313" key="3">
    <source>
        <dbReference type="EMBL" id="QSB13894.1"/>
    </source>
</evidence>
<dbReference type="Gene3D" id="2.130.10.10">
    <property type="entry name" value="YVTN repeat-like/Quinoprotein amine dehydrogenase"/>
    <property type="match status" value="1"/>
</dbReference>
<dbReference type="SUPFAM" id="SSF63829">
    <property type="entry name" value="Calcium-dependent phosphotriesterase"/>
    <property type="match status" value="1"/>
</dbReference>
<dbReference type="InterPro" id="IPR015943">
    <property type="entry name" value="WD40/YVTN_repeat-like_dom_sf"/>
</dbReference>
<dbReference type="InterPro" id="IPR059026">
    <property type="entry name" value="LpqB_N"/>
</dbReference>
<feature type="region of interest" description="Disordered" evidence="1">
    <location>
        <begin position="36"/>
        <end position="62"/>
    </location>
</feature>
<keyword evidence="4" id="KW-1185">Reference proteome</keyword>
<evidence type="ECO:0000259" key="2">
    <source>
        <dbReference type="Pfam" id="PF25976"/>
    </source>
</evidence>
<dbReference type="KEGG" id="nhy:JQS43_20435"/>
<dbReference type="Proteomes" id="UP000662857">
    <property type="component" value="Chromosome"/>
</dbReference>
<organism evidence="3 4">
    <name type="scientific">Natronosporangium hydrolyticum</name>
    <dbReference type="NCBI Taxonomy" id="2811111"/>
    <lineage>
        <taxon>Bacteria</taxon>
        <taxon>Bacillati</taxon>
        <taxon>Actinomycetota</taxon>
        <taxon>Actinomycetes</taxon>
        <taxon>Micromonosporales</taxon>
        <taxon>Micromonosporaceae</taxon>
        <taxon>Natronosporangium</taxon>
    </lineage>
</organism>
<evidence type="ECO:0000256" key="1">
    <source>
        <dbReference type="SAM" id="MobiDB-lite"/>
    </source>
</evidence>
<dbReference type="PROSITE" id="PS51257">
    <property type="entry name" value="PROKAR_LIPOPROTEIN"/>
    <property type="match status" value="1"/>
</dbReference>
<evidence type="ECO:0000313" key="4">
    <source>
        <dbReference type="Proteomes" id="UP000662857"/>
    </source>
</evidence>